<keyword evidence="3 6" id="KW-0812">Transmembrane</keyword>
<dbReference type="InterPro" id="IPR050545">
    <property type="entry name" value="Mycobact_MmpL"/>
</dbReference>
<feature type="transmembrane region" description="Helical" evidence="6">
    <location>
        <begin position="29"/>
        <end position="47"/>
    </location>
</feature>
<evidence type="ECO:0000313" key="9">
    <source>
        <dbReference type="Proteomes" id="UP000614996"/>
    </source>
</evidence>
<evidence type="ECO:0000256" key="4">
    <source>
        <dbReference type="ARBA" id="ARBA00022989"/>
    </source>
</evidence>
<dbReference type="SUPFAM" id="SSF82866">
    <property type="entry name" value="Multidrug efflux transporter AcrB transmembrane domain"/>
    <property type="match status" value="2"/>
</dbReference>
<feature type="transmembrane region" description="Helical" evidence="6">
    <location>
        <begin position="195"/>
        <end position="222"/>
    </location>
</feature>
<feature type="transmembrane region" description="Helical" evidence="6">
    <location>
        <begin position="242"/>
        <end position="259"/>
    </location>
</feature>
<comment type="caution">
    <text evidence="8">The sequence shown here is derived from an EMBL/GenBank/DDBJ whole genome shotgun (WGS) entry which is preliminary data.</text>
</comment>
<evidence type="ECO:0000256" key="6">
    <source>
        <dbReference type="SAM" id="Phobius"/>
    </source>
</evidence>
<proteinExistence type="predicted"/>
<dbReference type="GO" id="GO:0005886">
    <property type="term" value="C:plasma membrane"/>
    <property type="evidence" value="ECO:0007669"/>
    <property type="project" value="UniProtKB-SubCell"/>
</dbReference>
<dbReference type="Gene3D" id="1.20.1640.10">
    <property type="entry name" value="Multidrug efflux transporter AcrB transmembrane domain"/>
    <property type="match status" value="2"/>
</dbReference>
<sequence length="728" mass="75864">MSERMRGTDDRRITVRLATASARHPWRAITGWLAFVVLCLAIGSLVGDRAANSADYRVGEAGVAEAMAADGGLPVRAIERVLITARSGRLDAPAALAAGRDVGTRLAALPAVDHVAAPTLSDDRTAVLVTAQLTGDKLAVRDSLPALTAATRAARQAHPALRIAQTGDSSIGAGNDAQRGADLALSEEITLPVTLAILLVVFGAVLAAGVPLVLALTSIAASVGLSMMFSHLVPDAGVGTEVIILMGMAVGVDYSLFYLKREREERRRLGGALDHTTAVRLAAATSGRAIVVSALGVVACTACLYVAGDIIFSSLATAAIVVVLVAMASSVTVLPALLASLGPRVDTPRVPLVGRWSAHGTGRWSARLLRPATRHPVPTLVVAVGAVLALAAPALTMTLNEPGSRTFSAQIPAVATYHRLVRAFPAQTGAHLVVVRAAPDQASAVRAALGRLADRARSDPAFGGVTEPAYEISPNHRVQTLTLHIPYDPTSAVADRSLTRLRALLPAELAGIHGARFAVSGDVAHNTDYVASQTAKTPLVVALVLLMTFVVMVLTFRSVAVGVVAVLLNLLSAAAAFGALTLTFQHHWAERLLDFTSTGFVSARVPLFLFVVLFGLSMDYQIFAVSRIREAVESGLSTRAAVERGITSSAGVITSAAVVMVSVFASFVFLHLLEVKQIGFGLAVAVLVDAVVVRLFVLPALLTLLGRASWWPSQVARRSAPAQVASAP</sequence>
<feature type="transmembrane region" description="Helical" evidence="6">
    <location>
        <begin position="563"/>
        <end position="585"/>
    </location>
</feature>
<dbReference type="RefSeq" id="WP_225918534.1">
    <property type="nucleotide sequence ID" value="NZ_BOPO01000041.1"/>
</dbReference>
<dbReference type="PANTHER" id="PTHR33406">
    <property type="entry name" value="MEMBRANE PROTEIN MJ1562-RELATED"/>
    <property type="match status" value="1"/>
</dbReference>
<keyword evidence="5 6" id="KW-0472">Membrane</keyword>
<dbReference type="PANTHER" id="PTHR33406:SF13">
    <property type="entry name" value="MEMBRANE PROTEIN YDFJ"/>
    <property type="match status" value="1"/>
</dbReference>
<evidence type="ECO:0000256" key="3">
    <source>
        <dbReference type="ARBA" id="ARBA00022692"/>
    </source>
</evidence>
<feature type="transmembrane region" description="Helical" evidence="6">
    <location>
        <begin position="539"/>
        <end position="556"/>
    </location>
</feature>
<keyword evidence="9" id="KW-1185">Reference proteome</keyword>
<protein>
    <submittedName>
        <fullName evidence="8">Membrane protein</fullName>
    </submittedName>
</protein>
<keyword evidence="4 6" id="KW-1133">Transmembrane helix</keyword>
<feature type="transmembrane region" description="Helical" evidence="6">
    <location>
        <begin position="605"/>
        <end position="625"/>
    </location>
</feature>
<reference evidence="9" key="1">
    <citation type="journal article" date="2021" name="Int. J. Syst. Evol. Microbiol.">
        <title>Actinocatenispora comari sp. nov., an endophytic actinomycete isolated from aerial parts of Comarum salesowianum.</title>
        <authorList>
            <person name="Oyunbileg N."/>
            <person name="Iizaka Y."/>
            <person name="Hamada M."/>
            <person name="Davaapurev B.O."/>
            <person name="Fukumoto A."/>
            <person name="Tsetseg B."/>
            <person name="Kato F."/>
            <person name="Tamura T."/>
            <person name="Batkhuu J."/>
            <person name="Anzai Y."/>
        </authorList>
    </citation>
    <scope>NUCLEOTIDE SEQUENCE [LARGE SCALE GENOMIC DNA]</scope>
    <source>
        <strain evidence="9">NUM-2625</strain>
    </source>
</reference>
<dbReference type="Proteomes" id="UP000614996">
    <property type="component" value="Unassembled WGS sequence"/>
</dbReference>
<dbReference type="AlphaFoldDB" id="A0A8J4ADU8"/>
<feature type="transmembrane region" description="Helical" evidence="6">
    <location>
        <begin position="314"/>
        <end position="339"/>
    </location>
</feature>
<evidence type="ECO:0000313" key="8">
    <source>
        <dbReference type="EMBL" id="GIL27317.1"/>
    </source>
</evidence>
<evidence type="ECO:0000259" key="7">
    <source>
        <dbReference type="Pfam" id="PF03176"/>
    </source>
</evidence>
<feature type="transmembrane region" description="Helical" evidence="6">
    <location>
        <begin position="377"/>
        <end position="395"/>
    </location>
</feature>
<organism evidence="8 9">
    <name type="scientific">Actinocatenispora comari</name>
    <dbReference type="NCBI Taxonomy" id="2807577"/>
    <lineage>
        <taxon>Bacteria</taxon>
        <taxon>Bacillati</taxon>
        <taxon>Actinomycetota</taxon>
        <taxon>Actinomycetes</taxon>
        <taxon>Micromonosporales</taxon>
        <taxon>Micromonosporaceae</taxon>
        <taxon>Actinocatenispora</taxon>
    </lineage>
</organism>
<feature type="domain" description="Membrane transport protein MMPL" evidence="7">
    <location>
        <begin position="112"/>
        <end position="377"/>
    </location>
</feature>
<evidence type="ECO:0000256" key="2">
    <source>
        <dbReference type="ARBA" id="ARBA00022475"/>
    </source>
</evidence>
<dbReference type="EMBL" id="BOPO01000041">
    <property type="protein sequence ID" value="GIL27317.1"/>
    <property type="molecule type" value="Genomic_DNA"/>
</dbReference>
<feature type="transmembrane region" description="Helical" evidence="6">
    <location>
        <begin position="678"/>
        <end position="705"/>
    </location>
</feature>
<keyword evidence="2" id="KW-1003">Cell membrane</keyword>
<dbReference type="InterPro" id="IPR004869">
    <property type="entry name" value="MMPL_dom"/>
</dbReference>
<accession>A0A8J4ADU8</accession>
<comment type="subcellular location">
    <subcellularLocation>
        <location evidence="1">Cell membrane</location>
        <topology evidence="1">Multi-pass membrane protein</topology>
    </subcellularLocation>
</comment>
<feature type="transmembrane region" description="Helical" evidence="6">
    <location>
        <begin position="289"/>
        <end position="308"/>
    </location>
</feature>
<evidence type="ECO:0000256" key="1">
    <source>
        <dbReference type="ARBA" id="ARBA00004651"/>
    </source>
</evidence>
<evidence type="ECO:0000256" key="5">
    <source>
        <dbReference type="ARBA" id="ARBA00023136"/>
    </source>
</evidence>
<feature type="transmembrane region" description="Helical" evidence="6">
    <location>
        <begin position="646"/>
        <end position="672"/>
    </location>
</feature>
<name>A0A8J4ADU8_9ACTN</name>
<dbReference type="Pfam" id="PF03176">
    <property type="entry name" value="MMPL"/>
    <property type="match status" value="2"/>
</dbReference>
<feature type="domain" description="Membrane transport protein MMPL" evidence="7">
    <location>
        <begin position="411"/>
        <end position="720"/>
    </location>
</feature>
<gene>
    <name evidence="8" type="ORF">NUM_25710</name>
</gene>